<dbReference type="AlphaFoldDB" id="A0AAD7AW02"/>
<organism evidence="1 2">
    <name type="scientific">Mycena albidolilacea</name>
    <dbReference type="NCBI Taxonomy" id="1033008"/>
    <lineage>
        <taxon>Eukaryota</taxon>
        <taxon>Fungi</taxon>
        <taxon>Dikarya</taxon>
        <taxon>Basidiomycota</taxon>
        <taxon>Agaricomycotina</taxon>
        <taxon>Agaricomycetes</taxon>
        <taxon>Agaricomycetidae</taxon>
        <taxon>Agaricales</taxon>
        <taxon>Marasmiineae</taxon>
        <taxon>Mycenaceae</taxon>
        <taxon>Mycena</taxon>
    </lineage>
</organism>
<comment type="caution">
    <text evidence="1">The sequence shown here is derived from an EMBL/GenBank/DDBJ whole genome shotgun (WGS) entry which is preliminary data.</text>
</comment>
<gene>
    <name evidence="1" type="ORF">DFH08DRAFT_38802</name>
</gene>
<keyword evidence="2" id="KW-1185">Reference proteome</keyword>
<protein>
    <recommendedName>
        <fullName evidence="3">Protein kinase domain-containing protein</fullName>
    </recommendedName>
</protein>
<evidence type="ECO:0008006" key="3">
    <source>
        <dbReference type="Google" id="ProtNLM"/>
    </source>
</evidence>
<accession>A0AAD7AW02</accession>
<proteinExistence type="predicted"/>
<sequence>MSTDAQSAPYPGAFFPGASGFLISGGVFTSNVTNNVYNPPQEQPSAFRMILLGDIKLIKELCWDNESRVSRQTRGAGVRRMYSAKVIGGEHGPMTVSMYQGGRAEEEWRQHLAKYESIRHPNIMQLYGLVSTKGIRGLVFHDELVPYHQFFSRFQYSPILTTYIRGYCSTEFREASTYCRSVLPTCAPSFFPIWIRPTTGELCADLVSSNTEVGTSAWEHIRVSRFENLSLDSPDAEAILISNFHEGDYHELCSVPPIAKFKAFSVST</sequence>
<dbReference type="Proteomes" id="UP001218218">
    <property type="component" value="Unassembled WGS sequence"/>
</dbReference>
<dbReference type="EMBL" id="JARIHO010000001">
    <property type="protein sequence ID" value="KAJ7369073.1"/>
    <property type="molecule type" value="Genomic_DNA"/>
</dbReference>
<evidence type="ECO:0000313" key="2">
    <source>
        <dbReference type="Proteomes" id="UP001218218"/>
    </source>
</evidence>
<evidence type="ECO:0000313" key="1">
    <source>
        <dbReference type="EMBL" id="KAJ7369073.1"/>
    </source>
</evidence>
<reference evidence="1" key="1">
    <citation type="submission" date="2023-03" db="EMBL/GenBank/DDBJ databases">
        <title>Massive genome expansion in bonnet fungi (Mycena s.s.) driven by repeated elements and novel gene families across ecological guilds.</title>
        <authorList>
            <consortium name="Lawrence Berkeley National Laboratory"/>
            <person name="Harder C.B."/>
            <person name="Miyauchi S."/>
            <person name="Viragh M."/>
            <person name="Kuo A."/>
            <person name="Thoen E."/>
            <person name="Andreopoulos B."/>
            <person name="Lu D."/>
            <person name="Skrede I."/>
            <person name="Drula E."/>
            <person name="Henrissat B."/>
            <person name="Morin E."/>
            <person name="Kohler A."/>
            <person name="Barry K."/>
            <person name="LaButti K."/>
            <person name="Morin E."/>
            <person name="Salamov A."/>
            <person name="Lipzen A."/>
            <person name="Mereny Z."/>
            <person name="Hegedus B."/>
            <person name="Baldrian P."/>
            <person name="Stursova M."/>
            <person name="Weitz H."/>
            <person name="Taylor A."/>
            <person name="Grigoriev I.V."/>
            <person name="Nagy L.G."/>
            <person name="Martin F."/>
            <person name="Kauserud H."/>
        </authorList>
    </citation>
    <scope>NUCLEOTIDE SEQUENCE</scope>
    <source>
        <strain evidence="1">CBHHK002</strain>
    </source>
</reference>
<name>A0AAD7AW02_9AGAR</name>